<organism evidence="2 3">
    <name type="scientific">Streptomyces amakusaensis</name>
    <dbReference type="NCBI Taxonomy" id="67271"/>
    <lineage>
        <taxon>Bacteria</taxon>
        <taxon>Bacillati</taxon>
        <taxon>Actinomycetota</taxon>
        <taxon>Actinomycetes</taxon>
        <taxon>Kitasatosporales</taxon>
        <taxon>Streptomycetaceae</taxon>
        <taxon>Streptomyces</taxon>
    </lineage>
</organism>
<protein>
    <recommendedName>
        <fullName evidence="4">Integral membrane protein</fullName>
    </recommendedName>
</protein>
<evidence type="ECO:0000313" key="3">
    <source>
        <dbReference type="Proteomes" id="UP001596160"/>
    </source>
</evidence>
<dbReference type="RefSeq" id="WP_344475093.1">
    <property type="nucleotide sequence ID" value="NZ_BAAASB010000005.1"/>
</dbReference>
<proteinExistence type="predicted"/>
<dbReference type="Proteomes" id="UP001596160">
    <property type="component" value="Unassembled WGS sequence"/>
</dbReference>
<evidence type="ECO:0000256" key="1">
    <source>
        <dbReference type="SAM" id="Phobius"/>
    </source>
</evidence>
<feature type="transmembrane region" description="Helical" evidence="1">
    <location>
        <begin position="62"/>
        <end position="80"/>
    </location>
</feature>
<reference evidence="3" key="1">
    <citation type="journal article" date="2019" name="Int. J. Syst. Evol. Microbiol.">
        <title>The Global Catalogue of Microorganisms (GCM) 10K type strain sequencing project: providing services to taxonomists for standard genome sequencing and annotation.</title>
        <authorList>
            <consortium name="The Broad Institute Genomics Platform"/>
            <consortium name="The Broad Institute Genome Sequencing Center for Infectious Disease"/>
            <person name="Wu L."/>
            <person name="Ma J."/>
        </authorList>
    </citation>
    <scope>NUCLEOTIDE SEQUENCE [LARGE SCALE GENOMIC DNA]</scope>
    <source>
        <strain evidence="3">PCU 266</strain>
    </source>
</reference>
<keyword evidence="1" id="KW-0812">Transmembrane</keyword>
<name>A0ABW0ACB2_9ACTN</name>
<keyword evidence="3" id="KW-1185">Reference proteome</keyword>
<dbReference type="EMBL" id="JBHSKP010000003">
    <property type="protein sequence ID" value="MFC5151308.1"/>
    <property type="molecule type" value="Genomic_DNA"/>
</dbReference>
<comment type="caution">
    <text evidence="2">The sequence shown here is derived from an EMBL/GenBank/DDBJ whole genome shotgun (WGS) entry which is preliminary data.</text>
</comment>
<sequence length="210" mass="21172">MTDARSPLRALRAALFAAICVSLAAMGHSFASGHDIPLPALLGALPVTAAAGWLAAARRRGAVSIGLGLLAGQGALHLYFAGTQSHGPPPVGGGHHTGAAAQAALPDPALLGQSPVTMVVAHLLAAAVCGLWLARGEKAFLRLAEAVAAFAFTPLRLLLAVVALPSAPAVPLRERPANARGRDLLLGHSLVRRGPPRFPVPRATAPGAAA</sequence>
<accession>A0ABW0ACB2</accession>
<keyword evidence="1" id="KW-0472">Membrane</keyword>
<evidence type="ECO:0000313" key="2">
    <source>
        <dbReference type="EMBL" id="MFC5151308.1"/>
    </source>
</evidence>
<keyword evidence="1" id="KW-1133">Transmembrane helix</keyword>
<feature type="transmembrane region" description="Helical" evidence="1">
    <location>
        <begin position="116"/>
        <end position="134"/>
    </location>
</feature>
<feature type="transmembrane region" description="Helical" evidence="1">
    <location>
        <begin position="146"/>
        <end position="167"/>
    </location>
</feature>
<gene>
    <name evidence="2" type="ORF">ACFPRH_06170</name>
</gene>
<feature type="transmembrane region" description="Helical" evidence="1">
    <location>
        <begin position="37"/>
        <end position="55"/>
    </location>
</feature>
<evidence type="ECO:0008006" key="4">
    <source>
        <dbReference type="Google" id="ProtNLM"/>
    </source>
</evidence>